<organism evidence="1 2">
    <name type="scientific">Araneus ventricosus</name>
    <name type="common">Orbweaver spider</name>
    <name type="synonym">Epeira ventricosa</name>
    <dbReference type="NCBI Taxonomy" id="182803"/>
    <lineage>
        <taxon>Eukaryota</taxon>
        <taxon>Metazoa</taxon>
        <taxon>Ecdysozoa</taxon>
        <taxon>Arthropoda</taxon>
        <taxon>Chelicerata</taxon>
        <taxon>Arachnida</taxon>
        <taxon>Araneae</taxon>
        <taxon>Araneomorphae</taxon>
        <taxon>Entelegynae</taxon>
        <taxon>Araneoidea</taxon>
        <taxon>Araneidae</taxon>
        <taxon>Araneus</taxon>
    </lineage>
</organism>
<comment type="caution">
    <text evidence="1">The sequence shown here is derived from an EMBL/GenBank/DDBJ whole genome shotgun (WGS) entry which is preliminary data.</text>
</comment>
<keyword evidence="2" id="KW-1185">Reference proteome</keyword>
<dbReference type="Proteomes" id="UP000499080">
    <property type="component" value="Unassembled WGS sequence"/>
</dbReference>
<reference evidence="1 2" key="1">
    <citation type="journal article" date="2019" name="Sci. Rep.">
        <title>Orb-weaving spider Araneus ventricosus genome elucidates the spidroin gene catalogue.</title>
        <authorList>
            <person name="Kono N."/>
            <person name="Nakamura H."/>
            <person name="Ohtoshi R."/>
            <person name="Moran D.A.P."/>
            <person name="Shinohara A."/>
            <person name="Yoshida Y."/>
            <person name="Fujiwara M."/>
            <person name="Mori M."/>
            <person name="Tomita M."/>
            <person name="Arakawa K."/>
        </authorList>
    </citation>
    <scope>NUCLEOTIDE SEQUENCE [LARGE SCALE GENOMIC DNA]</scope>
</reference>
<name>A0A4Y2BRL0_ARAVE</name>
<proteinExistence type="predicted"/>
<gene>
    <name evidence="1" type="ORF">AVEN_16816_1</name>
</gene>
<protein>
    <recommendedName>
        <fullName evidence="3">DUF4817 domain-containing protein</fullName>
    </recommendedName>
</protein>
<sequence>MWTPQEKAQCEAWFIETKSDTQVQRLRLKQMEYPPPVYGETTCFHKLRITNPNSRWGRRFPSVLCQKVSLHLGTGLCLYERSFLLWNPHFSSNLRHLENRKTL</sequence>
<accession>A0A4Y2BRL0</accession>
<evidence type="ECO:0000313" key="1">
    <source>
        <dbReference type="EMBL" id="GBL94297.1"/>
    </source>
</evidence>
<dbReference type="EMBL" id="BGPR01000101">
    <property type="protein sequence ID" value="GBL94297.1"/>
    <property type="molecule type" value="Genomic_DNA"/>
</dbReference>
<evidence type="ECO:0008006" key="3">
    <source>
        <dbReference type="Google" id="ProtNLM"/>
    </source>
</evidence>
<evidence type="ECO:0000313" key="2">
    <source>
        <dbReference type="Proteomes" id="UP000499080"/>
    </source>
</evidence>
<dbReference type="AlphaFoldDB" id="A0A4Y2BRL0"/>